<evidence type="ECO:0000259" key="1">
    <source>
        <dbReference type="Pfam" id="PF18894"/>
    </source>
</evidence>
<dbReference type="RefSeq" id="WP_145176701.1">
    <property type="nucleotide sequence ID" value="NZ_CP036525.1"/>
</dbReference>
<gene>
    <name evidence="2" type="ORF">K227x_64030</name>
</gene>
<accession>A0A517NLM9</accession>
<dbReference type="InterPro" id="IPR043998">
    <property type="entry name" value="Put_Metallopep"/>
</dbReference>
<dbReference type="OrthoDB" id="6933687at2"/>
<proteinExistence type="predicted"/>
<dbReference type="KEGG" id="rlc:K227x_64030"/>
<evidence type="ECO:0000313" key="2">
    <source>
        <dbReference type="EMBL" id="QDT07973.1"/>
    </source>
</evidence>
<name>A0A517NLM9_9BACT</name>
<sequence length="263" mass="29276">MGKTYEKAPALCRRLVGELLTQFHQPLADFKTVIDILLVRASRDADGQPIGPALQGRSGYPAAASVSVTKLKDRVMGRGDAEILIDGDRYTNWTEKTLRAILDHELEHLEFTGNVDDLGRPKFRLRPHDVEFGWFDSIARRHGDDSGEVLQAKRFFGAQPIRQLYLPGWEDGPPAVDPDAIKPSLSRTKAAAHFRDLFDEVDPKTLMYAAVPYESGGETSIVEAWVDKTDRAVIFTAGKVIDITPHLQLSARWAKREGGNDGR</sequence>
<dbReference type="Proteomes" id="UP000318538">
    <property type="component" value="Chromosome"/>
</dbReference>
<feature type="domain" description="Putative phage metallopeptidase" evidence="1">
    <location>
        <begin position="13"/>
        <end position="148"/>
    </location>
</feature>
<reference evidence="2 3" key="1">
    <citation type="submission" date="2019-02" db="EMBL/GenBank/DDBJ databases">
        <title>Deep-cultivation of Planctomycetes and their phenomic and genomic characterization uncovers novel biology.</title>
        <authorList>
            <person name="Wiegand S."/>
            <person name="Jogler M."/>
            <person name="Boedeker C."/>
            <person name="Pinto D."/>
            <person name="Vollmers J."/>
            <person name="Rivas-Marin E."/>
            <person name="Kohn T."/>
            <person name="Peeters S.H."/>
            <person name="Heuer A."/>
            <person name="Rast P."/>
            <person name="Oberbeckmann S."/>
            <person name="Bunk B."/>
            <person name="Jeske O."/>
            <person name="Meyerdierks A."/>
            <person name="Storesund J.E."/>
            <person name="Kallscheuer N."/>
            <person name="Luecker S."/>
            <person name="Lage O.M."/>
            <person name="Pohl T."/>
            <person name="Merkel B.J."/>
            <person name="Hornburger P."/>
            <person name="Mueller R.-W."/>
            <person name="Bruemmer F."/>
            <person name="Labrenz M."/>
            <person name="Spormann A.M."/>
            <person name="Op den Camp H."/>
            <person name="Overmann J."/>
            <person name="Amann R."/>
            <person name="Jetten M.S.M."/>
            <person name="Mascher T."/>
            <person name="Medema M.H."/>
            <person name="Devos D.P."/>
            <person name="Kaster A.-K."/>
            <person name="Ovreas L."/>
            <person name="Rohde M."/>
            <person name="Galperin M.Y."/>
            <person name="Jogler C."/>
        </authorList>
    </citation>
    <scope>NUCLEOTIDE SEQUENCE [LARGE SCALE GENOMIC DNA]</scope>
    <source>
        <strain evidence="2 3">K22_7</strain>
    </source>
</reference>
<protein>
    <recommendedName>
        <fullName evidence="1">Putative phage metallopeptidase domain-containing protein</fullName>
    </recommendedName>
</protein>
<evidence type="ECO:0000313" key="3">
    <source>
        <dbReference type="Proteomes" id="UP000318538"/>
    </source>
</evidence>
<dbReference type="AlphaFoldDB" id="A0A517NLM9"/>
<dbReference type="Pfam" id="PF18894">
    <property type="entry name" value="PhageMetallopep"/>
    <property type="match status" value="1"/>
</dbReference>
<keyword evidence="3" id="KW-1185">Reference proteome</keyword>
<organism evidence="2 3">
    <name type="scientific">Rubripirellula lacrimiformis</name>
    <dbReference type="NCBI Taxonomy" id="1930273"/>
    <lineage>
        <taxon>Bacteria</taxon>
        <taxon>Pseudomonadati</taxon>
        <taxon>Planctomycetota</taxon>
        <taxon>Planctomycetia</taxon>
        <taxon>Pirellulales</taxon>
        <taxon>Pirellulaceae</taxon>
        <taxon>Rubripirellula</taxon>
    </lineage>
</organism>
<dbReference type="EMBL" id="CP036525">
    <property type="protein sequence ID" value="QDT07973.1"/>
    <property type="molecule type" value="Genomic_DNA"/>
</dbReference>